<dbReference type="InterPro" id="IPR036236">
    <property type="entry name" value="Znf_C2H2_sf"/>
</dbReference>
<name>A0A803J8P8_XENTR</name>
<feature type="domain" description="C2H2-type" evidence="14">
    <location>
        <begin position="524"/>
        <end position="551"/>
    </location>
</feature>
<reference evidence="16" key="2">
    <citation type="submission" date="2021-03" db="UniProtKB">
        <authorList>
            <consortium name="Ensembl"/>
        </authorList>
    </citation>
    <scope>IDENTIFICATION</scope>
</reference>
<dbReference type="KEGG" id="xtr:108645295"/>
<dbReference type="Gene3D" id="6.10.140.140">
    <property type="match status" value="1"/>
</dbReference>
<evidence type="ECO:0000256" key="5">
    <source>
        <dbReference type="ARBA" id="ARBA00022737"/>
    </source>
</evidence>
<dbReference type="InterPro" id="IPR013087">
    <property type="entry name" value="Znf_C2H2_type"/>
</dbReference>
<comment type="similarity">
    <text evidence="3">Belongs to the krueppel C2H2-type zinc-finger protein family.</text>
</comment>
<evidence type="ECO:0000256" key="8">
    <source>
        <dbReference type="ARBA" id="ARBA00023015"/>
    </source>
</evidence>
<reference evidence="16" key="1">
    <citation type="journal article" date="2010" name="Science">
        <title>The genome of the Western clawed frog Xenopus tropicalis.</title>
        <authorList>
            <person name="Hellsten U."/>
            <person name="Harland R.M."/>
            <person name="Gilchrist M.J."/>
            <person name="Hendrix D."/>
            <person name="Jurka J."/>
            <person name="Kapitonov V."/>
            <person name="Ovcharenko I."/>
            <person name="Putnam N.H."/>
            <person name="Shu S."/>
            <person name="Taher L."/>
            <person name="Blitz I.L."/>
            <person name="Blumberg B."/>
            <person name="Dichmann D.S."/>
            <person name="Dubchak I."/>
            <person name="Amaya E."/>
            <person name="Detter J.C."/>
            <person name="Fletcher R."/>
            <person name="Gerhard D.S."/>
            <person name="Goodstein D."/>
            <person name="Graves T."/>
            <person name="Grigoriev I.V."/>
            <person name="Grimwood J."/>
            <person name="Kawashima T."/>
            <person name="Lindquist E."/>
            <person name="Lucas S.M."/>
            <person name="Mead P.E."/>
            <person name="Mitros T."/>
            <person name="Ogino H."/>
            <person name="Ohta Y."/>
            <person name="Poliakov A.V."/>
            <person name="Pollet N."/>
            <person name="Robert J."/>
            <person name="Salamov A."/>
            <person name="Sater A.K."/>
            <person name="Schmutz J."/>
            <person name="Terry A."/>
            <person name="Vize P.D."/>
            <person name="Warren W.C."/>
            <person name="Wells D."/>
            <person name="Wills A."/>
            <person name="Wilson R.K."/>
            <person name="Zimmerman L.B."/>
            <person name="Zorn A.M."/>
            <person name="Grainger R."/>
            <person name="Grammer T."/>
            <person name="Khokha M.K."/>
            <person name="Richardson P.M."/>
            <person name="Rokhsar D.S."/>
        </authorList>
    </citation>
    <scope>NUCLEOTIDE SEQUENCE [LARGE SCALE GENOMIC DNA]</scope>
    <source>
        <strain evidence="16">Nigerian</strain>
    </source>
</reference>
<dbReference type="GeneTree" id="ENSGT01150000286939"/>
<keyword evidence="5" id="KW-0677">Repeat</keyword>
<keyword evidence="6 12" id="KW-0863">Zinc-finger</keyword>
<keyword evidence="7" id="KW-0862">Zinc</keyword>
<dbReference type="GO" id="GO:0003700">
    <property type="term" value="F:DNA-binding transcription factor activity"/>
    <property type="evidence" value="ECO:0000318"/>
    <property type="project" value="GO_Central"/>
</dbReference>
<dbReference type="InterPro" id="IPR036051">
    <property type="entry name" value="KRAB_dom_sf"/>
</dbReference>
<feature type="domain" description="C2H2-type" evidence="14">
    <location>
        <begin position="552"/>
        <end position="579"/>
    </location>
</feature>
<dbReference type="RefSeq" id="XP_031757811.1">
    <property type="nucleotide sequence ID" value="XM_031901951.1"/>
</dbReference>
<evidence type="ECO:0000256" key="12">
    <source>
        <dbReference type="PROSITE-ProRule" id="PRU00042"/>
    </source>
</evidence>
<evidence type="ECO:0000256" key="7">
    <source>
        <dbReference type="ARBA" id="ARBA00022833"/>
    </source>
</evidence>
<comment type="function">
    <text evidence="1">May be involved in transcriptional regulation.</text>
</comment>
<dbReference type="OMA" id="MNAITEP"/>
<dbReference type="PROSITE" id="PS50157">
    <property type="entry name" value="ZINC_FINGER_C2H2_2"/>
    <property type="match status" value="6"/>
</dbReference>
<organism evidence="16">
    <name type="scientific">Xenopus tropicalis</name>
    <name type="common">Western clawed frog</name>
    <name type="synonym">Silurana tropicalis</name>
    <dbReference type="NCBI Taxonomy" id="8364"/>
    <lineage>
        <taxon>Eukaryota</taxon>
        <taxon>Metazoa</taxon>
        <taxon>Chordata</taxon>
        <taxon>Craniata</taxon>
        <taxon>Vertebrata</taxon>
        <taxon>Euteleostomi</taxon>
        <taxon>Amphibia</taxon>
        <taxon>Batrachia</taxon>
        <taxon>Anura</taxon>
        <taxon>Pipoidea</taxon>
        <taxon>Pipidae</taxon>
        <taxon>Xenopodinae</taxon>
        <taxon>Xenopus</taxon>
        <taxon>Silurana</taxon>
    </lineage>
</organism>
<dbReference type="Proteomes" id="UP000008143">
    <property type="component" value="Chromosome 5"/>
</dbReference>
<evidence type="ECO:0000313" key="16">
    <source>
        <dbReference type="Ensembl" id="ENSXETP00000104247"/>
    </source>
</evidence>
<evidence type="ECO:0000256" key="1">
    <source>
        <dbReference type="ARBA" id="ARBA00003767"/>
    </source>
</evidence>
<gene>
    <name evidence="16 18 19 20 21" type="primary">LOC108645295</name>
</gene>
<feature type="compositionally biased region" description="Polar residues" evidence="13">
    <location>
        <begin position="324"/>
        <end position="338"/>
    </location>
</feature>
<dbReference type="FunFam" id="3.30.160.60:FF:001384">
    <property type="entry name" value="Zinc finger protein"/>
    <property type="match status" value="2"/>
</dbReference>
<evidence type="ECO:0000313" key="21">
    <source>
        <dbReference type="Xenbase" id="XB-GENE-29090443"/>
    </source>
</evidence>
<dbReference type="GeneID" id="108645295"/>
<feature type="domain" description="C2H2-type" evidence="14">
    <location>
        <begin position="468"/>
        <end position="495"/>
    </location>
</feature>
<feature type="region of interest" description="Disordered" evidence="13">
    <location>
        <begin position="146"/>
        <end position="189"/>
    </location>
</feature>
<keyword evidence="8" id="KW-0805">Transcription regulation</keyword>
<dbReference type="CDD" id="cd07765">
    <property type="entry name" value="KRAB_A-box"/>
    <property type="match status" value="1"/>
</dbReference>
<dbReference type="RefSeq" id="XP_031757812.1">
    <property type="nucleotide sequence ID" value="XM_031901952.1"/>
</dbReference>
<proteinExistence type="inferred from homology"/>
<accession>A0A803J8P8</accession>
<feature type="domain" description="KRAB" evidence="15">
    <location>
        <begin position="107"/>
        <end position="182"/>
    </location>
</feature>
<dbReference type="AlphaFoldDB" id="A0A803J8P8"/>
<keyword evidence="9" id="KW-0238">DNA-binding</keyword>
<dbReference type="GO" id="GO:0008270">
    <property type="term" value="F:zinc ion binding"/>
    <property type="evidence" value="ECO:0007669"/>
    <property type="project" value="UniProtKB-KW"/>
</dbReference>
<dbReference type="GO" id="GO:0006357">
    <property type="term" value="P:regulation of transcription by RNA polymerase II"/>
    <property type="evidence" value="ECO:0000318"/>
    <property type="project" value="GO_Central"/>
</dbReference>
<dbReference type="PROSITE" id="PS00028">
    <property type="entry name" value="ZINC_FINGER_C2H2_1"/>
    <property type="match status" value="6"/>
</dbReference>
<dbReference type="RefSeq" id="XP_031757810.1">
    <property type="nucleotide sequence ID" value="XM_031901950.1"/>
</dbReference>
<keyword evidence="4" id="KW-0479">Metal-binding</keyword>
<dbReference type="PANTHER" id="PTHR24404">
    <property type="entry name" value="ZINC FINGER PROTEIN"/>
    <property type="match status" value="1"/>
</dbReference>
<evidence type="ECO:0000256" key="2">
    <source>
        <dbReference type="ARBA" id="ARBA00004123"/>
    </source>
</evidence>
<keyword evidence="17" id="KW-1185">Reference proteome</keyword>
<evidence type="ECO:0000256" key="9">
    <source>
        <dbReference type="ARBA" id="ARBA00023125"/>
    </source>
</evidence>
<dbReference type="InterPro" id="IPR050589">
    <property type="entry name" value="Ikaros_C2H2-ZF"/>
</dbReference>
<dbReference type="GO" id="GO:0000978">
    <property type="term" value="F:RNA polymerase II cis-regulatory region sequence-specific DNA binding"/>
    <property type="evidence" value="ECO:0000318"/>
    <property type="project" value="GO_Central"/>
</dbReference>
<dbReference type="Gene3D" id="3.30.160.60">
    <property type="entry name" value="Classic Zinc Finger"/>
    <property type="match status" value="6"/>
</dbReference>
<dbReference type="AGR" id="Xenbase:XB-GENE-29090443"/>
<dbReference type="OrthoDB" id="10027876at2759"/>
<evidence type="ECO:0000256" key="10">
    <source>
        <dbReference type="ARBA" id="ARBA00023163"/>
    </source>
</evidence>
<evidence type="ECO:0000313" key="17">
    <source>
        <dbReference type="Proteomes" id="UP000008143"/>
    </source>
</evidence>
<dbReference type="FunFam" id="3.30.160.60:FF:002980">
    <property type="entry name" value="Si:ch73-299h12.8"/>
    <property type="match status" value="1"/>
</dbReference>
<evidence type="ECO:0000256" key="6">
    <source>
        <dbReference type="ARBA" id="ARBA00022771"/>
    </source>
</evidence>
<evidence type="ECO:0000256" key="13">
    <source>
        <dbReference type="SAM" id="MobiDB-lite"/>
    </source>
</evidence>
<evidence type="ECO:0000256" key="4">
    <source>
        <dbReference type="ARBA" id="ARBA00022723"/>
    </source>
</evidence>
<dbReference type="SUPFAM" id="SSF57667">
    <property type="entry name" value="beta-beta-alpha zinc fingers"/>
    <property type="match status" value="3"/>
</dbReference>
<feature type="domain" description="C2H2-type" evidence="14">
    <location>
        <begin position="496"/>
        <end position="523"/>
    </location>
</feature>
<feature type="domain" description="C2H2-type" evidence="14">
    <location>
        <begin position="440"/>
        <end position="467"/>
    </location>
</feature>
<feature type="region of interest" description="Disordered" evidence="13">
    <location>
        <begin position="357"/>
        <end position="390"/>
    </location>
</feature>
<dbReference type="PROSITE" id="PS50805">
    <property type="entry name" value="KRAB"/>
    <property type="match status" value="1"/>
</dbReference>
<dbReference type="PANTHER" id="PTHR24404:SF94">
    <property type="entry name" value="ZINC FINGER PROTEIN 436"/>
    <property type="match status" value="1"/>
</dbReference>
<dbReference type="Pfam" id="PF00096">
    <property type="entry name" value="zf-C2H2"/>
    <property type="match status" value="5"/>
</dbReference>
<protein>
    <submittedName>
        <fullName evidence="16 18">Oocyte zinc finger protein XlCOF8.4</fullName>
    </submittedName>
</protein>
<evidence type="ECO:0000259" key="14">
    <source>
        <dbReference type="PROSITE" id="PS50157"/>
    </source>
</evidence>
<comment type="subcellular location">
    <subcellularLocation>
        <location evidence="2">Nucleus</location>
    </subcellularLocation>
</comment>
<evidence type="ECO:0000259" key="15">
    <source>
        <dbReference type="PROSITE" id="PS50805"/>
    </source>
</evidence>
<evidence type="ECO:0000313" key="20">
    <source>
        <dbReference type="RefSeq" id="XP_031757812.1"/>
    </source>
</evidence>
<keyword evidence="10" id="KW-0804">Transcription</keyword>
<dbReference type="InterPro" id="IPR001909">
    <property type="entry name" value="KRAB"/>
</dbReference>
<evidence type="ECO:0000313" key="19">
    <source>
        <dbReference type="RefSeq" id="XP_031757811.1"/>
    </source>
</evidence>
<evidence type="ECO:0000313" key="18">
    <source>
        <dbReference type="RefSeq" id="XP_031757810.1"/>
    </source>
</evidence>
<dbReference type="FunFam" id="3.30.160.60:FF:000097">
    <property type="entry name" value="Zinc finger protein"/>
    <property type="match status" value="1"/>
</dbReference>
<dbReference type="Pfam" id="PF01352">
    <property type="entry name" value="KRAB"/>
    <property type="match status" value="1"/>
</dbReference>
<dbReference type="Ensembl" id="ENSXETT00000117443">
    <property type="protein sequence ID" value="ENSXETP00000104247"/>
    <property type="gene ID" value="ENSXETG00000041073"/>
</dbReference>
<sequence length="587" mass="63931">MGISQEPTDPVMGNQDPDLLHQRILSLTLEIIYLLTGEGYTVTKKSGDGAPPQTCTDCMLGGACRHHVTPTVGALHAPGSALQKENAKRILELISNIIQLLTGEVAIRCEDVSLYFSLEEWQYLKGNQTRYREVIKENRQQLRPLGCAHGDGSASKPAVGADLCNAKEPDKTGAEEGDPPNPDIAPTDPQTATNCFSHGIKEEPTSWEEYSDWKIDSLTDTGGSGPIGSLSAHNGPNGIKKEAAPWEHGKCSNRNIKPLLDQIPGSEPLTDNMRSSLNNSLSAGYGSQRIKEEPDSWEVYSDWTMSSLTEPVQADAAHRKGPSVCSSLSEHSGSNGETASWVSLSVNSLSGCTEGEPIPQKVGGASDPKCNPTGTPRTAPPIPIIGPSPKQQDGIRILTSTQPGAPKPKVIYTCSACGKPFTSRKHCERHQRVHTRETTFPCAECGKCFTQRSHLTAHSRMHSGDNSFTCAECGKCFLFQSDLNRHVITHTGEKPFSCAQCGKHFGHLYSLKRHLVIHSGNKPFPCPQCGKCYWHQGDLNRHIVTHSGQKPFSCAQCGKCFWVQRDLSRHVRGHTDPIPAPGENYVY</sequence>
<keyword evidence="11" id="KW-0539">Nucleus</keyword>
<dbReference type="Xenbase" id="XB-GENE-29090443">
    <property type="gene designation" value="LOC108645295"/>
</dbReference>
<dbReference type="Bgee" id="ENSXETG00000041073">
    <property type="expression patterns" value="Expressed in neurula embryo and 13 other cell types or tissues"/>
</dbReference>
<feature type="domain" description="C2H2-type" evidence="14">
    <location>
        <begin position="412"/>
        <end position="439"/>
    </location>
</feature>
<evidence type="ECO:0000256" key="11">
    <source>
        <dbReference type="ARBA" id="ARBA00023242"/>
    </source>
</evidence>
<dbReference type="SUPFAM" id="SSF109640">
    <property type="entry name" value="KRAB domain (Kruppel-associated box)"/>
    <property type="match status" value="1"/>
</dbReference>
<dbReference type="FunFam" id="3.30.160.60:FF:001224">
    <property type="entry name" value="zinc finger protein 771-like"/>
    <property type="match status" value="1"/>
</dbReference>
<feature type="compositionally biased region" description="Basic and acidic residues" evidence="13">
    <location>
        <begin position="165"/>
        <end position="174"/>
    </location>
</feature>
<reference evidence="18 19" key="3">
    <citation type="submission" date="2025-04" db="UniProtKB">
        <authorList>
            <consortium name="RefSeq"/>
        </authorList>
    </citation>
    <scope>IDENTIFICATION</scope>
    <source>
        <strain evidence="18 19">Nigerian</strain>
        <tissue evidence="18 19">Liver and blood</tissue>
    </source>
</reference>
<evidence type="ECO:0000256" key="3">
    <source>
        <dbReference type="ARBA" id="ARBA00006991"/>
    </source>
</evidence>
<dbReference type="GO" id="GO:0005634">
    <property type="term" value="C:nucleus"/>
    <property type="evidence" value="ECO:0007669"/>
    <property type="project" value="UniProtKB-SubCell"/>
</dbReference>
<dbReference type="SMART" id="SM00355">
    <property type="entry name" value="ZnF_C2H2"/>
    <property type="match status" value="6"/>
</dbReference>
<feature type="region of interest" description="Disordered" evidence="13">
    <location>
        <begin position="314"/>
        <end position="338"/>
    </location>
</feature>